<dbReference type="Proteomes" id="UP000539350">
    <property type="component" value="Unassembled WGS sequence"/>
</dbReference>
<keyword evidence="2 5" id="KW-0812">Transmembrane</keyword>
<name>A0A7W2TY10_9GAMM</name>
<feature type="transmembrane region" description="Helical" evidence="5">
    <location>
        <begin position="33"/>
        <end position="55"/>
    </location>
</feature>
<evidence type="ECO:0000256" key="5">
    <source>
        <dbReference type="SAM" id="Phobius"/>
    </source>
</evidence>
<comment type="caution">
    <text evidence="7">The sequence shown here is derived from an EMBL/GenBank/DDBJ whole genome shotgun (WGS) entry which is preliminary data.</text>
</comment>
<comment type="subcellular location">
    <subcellularLocation>
        <location evidence="1">Membrane</location>
        <topology evidence="1">Multi-pass membrane protein</topology>
    </subcellularLocation>
</comment>
<feature type="transmembrane region" description="Helical" evidence="5">
    <location>
        <begin position="175"/>
        <end position="195"/>
    </location>
</feature>
<feature type="transmembrane region" description="Helical" evidence="5">
    <location>
        <begin position="67"/>
        <end position="87"/>
    </location>
</feature>
<dbReference type="Pfam" id="PF00892">
    <property type="entry name" value="EamA"/>
    <property type="match status" value="2"/>
</dbReference>
<feature type="transmembrane region" description="Helical" evidence="5">
    <location>
        <begin position="144"/>
        <end position="163"/>
    </location>
</feature>
<evidence type="ECO:0000256" key="2">
    <source>
        <dbReference type="ARBA" id="ARBA00022692"/>
    </source>
</evidence>
<keyword evidence="4 5" id="KW-0472">Membrane</keyword>
<dbReference type="RefSeq" id="WP_182174416.1">
    <property type="nucleotide sequence ID" value="NZ_JACFXU010000017.1"/>
</dbReference>
<dbReference type="GO" id="GO:0016020">
    <property type="term" value="C:membrane"/>
    <property type="evidence" value="ECO:0007669"/>
    <property type="project" value="UniProtKB-SubCell"/>
</dbReference>
<evidence type="ECO:0000313" key="8">
    <source>
        <dbReference type="Proteomes" id="UP000539350"/>
    </source>
</evidence>
<sequence length="297" mass="32573">MEARDIATITFLATIWGASFLFMRVAAPEFGPIALIQLRVAIAALCLLPLLLYRYRSHLAWHTVPHLLVVGITNSALPFTLLAFATLHVSAGYTSLLNSSVPMWSALIAAIWLRDWLTRWQVFGVIVGFLGVLVLVQGRGQLNLEGPTLAIIACTGATFSYGLSANYTKRYLTGVHPVVMATLSQLFAALAMLPLTYYHWPEGPISAISWLYVALLGSLCTAFAYILFYRLIINVGPTRTVSVTLLVPVFAMLWGALLLDEKISSHMAVGCAIILTGTLFTLQILDPGRHKRARQKT</sequence>
<feature type="domain" description="EamA" evidence="6">
    <location>
        <begin position="149"/>
        <end position="282"/>
    </location>
</feature>
<feature type="transmembrane region" description="Helical" evidence="5">
    <location>
        <begin position="120"/>
        <end position="138"/>
    </location>
</feature>
<feature type="transmembrane region" description="Helical" evidence="5">
    <location>
        <begin position="7"/>
        <end position="27"/>
    </location>
</feature>
<organism evidence="7 8">
    <name type="scientific">Sediminihaliea albiluteola</name>
    <dbReference type="NCBI Taxonomy" id="2758564"/>
    <lineage>
        <taxon>Bacteria</taxon>
        <taxon>Pseudomonadati</taxon>
        <taxon>Pseudomonadota</taxon>
        <taxon>Gammaproteobacteria</taxon>
        <taxon>Cellvibrionales</taxon>
        <taxon>Halieaceae</taxon>
        <taxon>Sediminihaliea</taxon>
    </lineage>
</organism>
<dbReference type="PANTHER" id="PTHR32322">
    <property type="entry name" value="INNER MEMBRANE TRANSPORTER"/>
    <property type="match status" value="1"/>
</dbReference>
<feature type="transmembrane region" description="Helical" evidence="5">
    <location>
        <begin position="265"/>
        <end position="285"/>
    </location>
</feature>
<feature type="transmembrane region" description="Helical" evidence="5">
    <location>
        <begin position="207"/>
        <end position="228"/>
    </location>
</feature>
<dbReference type="EMBL" id="JACFXU010000017">
    <property type="protein sequence ID" value="MBA6414002.1"/>
    <property type="molecule type" value="Genomic_DNA"/>
</dbReference>
<reference evidence="7 8" key="1">
    <citation type="submission" date="2020-07" db="EMBL/GenBank/DDBJ databases">
        <title>Halieaceae bacterium, F7430, whole genome shotgun sequencing project.</title>
        <authorList>
            <person name="Jiang S."/>
            <person name="Liu Z.W."/>
            <person name="Du Z.J."/>
        </authorList>
    </citation>
    <scope>NUCLEOTIDE SEQUENCE [LARGE SCALE GENOMIC DNA]</scope>
    <source>
        <strain evidence="7 8">F7430</strain>
    </source>
</reference>
<keyword evidence="8" id="KW-1185">Reference proteome</keyword>
<evidence type="ECO:0000313" key="7">
    <source>
        <dbReference type="EMBL" id="MBA6414002.1"/>
    </source>
</evidence>
<evidence type="ECO:0000259" key="6">
    <source>
        <dbReference type="Pfam" id="PF00892"/>
    </source>
</evidence>
<gene>
    <name evidence="7" type="ORF">H2508_12855</name>
</gene>
<evidence type="ECO:0000256" key="1">
    <source>
        <dbReference type="ARBA" id="ARBA00004141"/>
    </source>
</evidence>
<dbReference type="InterPro" id="IPR050638">
    <property type="entry name" value="AA-Vitamin_Transporters"/>
</dbReference>
<keyword evidence="3 5" id="KW-1133">Transmembrane helix</keyword>
<dbReference type="InterPro" id="IPR037185">
    <property type="entry name" value="EmrE-like"/>
</dbReference>
<feature type="transmembrane region" description="Helical" evidence="5">
    <location>
        <begin position="93"/>
        <end position="113"/>
    </location>
</feature>
<dbReference type="SUPFAM" id="SSF103481">
    <property type="entry name" value="Multidrug resistance efflux transporter EmrE"/>
    <property type="match status" value="2"/>
</dbReference>
<protein>
    <submittedName>
        <fullName evidence="7">DMT family transporter</fullName>
    </submittedName>
</protein>
<dbReference type="PANTHER" id="PTHR32322:SF9">
    <property type="entry name" value="AMINO-ACID METABOLITE EFFLUX PUMP-RELATED"/>
    <property type="match status" value="1"/>
</dbReference>
<evidence type="ECO:0000256" key="4">
    <source>
        <dbReference type="ARBA" id="ARBA00023136"/>
    </source>
</evidence>
<accession>A0A7W2TY10</accession>
<dbReference type="AlphaFoldDB" id="A0A7W2TY10"/>
<feature type="domain" description="EamA" evidence="6">
    <location>
        <begin position="11"/>
        <end position="136"/>
    </location>
</feature>
<feature type="transmembrane region" description="Helical" evidence="5">
    <location>
        <begin position="240"/>
        <end position="259"/>
    </location>
</feature>
<dbReference type="InterPro" id="IPR000620">
    <property type="entry name" value="EamA_dom"/>
</dbReference>
<proteinExistence type="predicted"/>
<evidence type="ECO:0000256" key="3">
    <source>
        <dbReference type="ARBA" id="ARBA00022989"/>
    </source>
</evidence>